<gene>
    <name evidence="5" type="ORF">QDS18_17225</name>
</gene>
<sequence>MSENLNYFIDCPLTKVQKIIGGKWKIVILWFLSRGTRRFGEIKRAFPDITQAMLTKQLRELEEDGFVHREIFREIPPRVEYSLTAHGANFVPILRSMYDWGEVHLEHSKIRCVEK</sequence>
<reference evidence="5" key="1">
    <citation type="submission" date="2023-04" db="EMBL/GenBank/DDBJ databases">
        <title>Uncovering the Secrets of Slow-Growing Bacteria in Tropical Savanna Soil through Cultivation and Genomic Analysis.</title>
        <authorList>
            <person name="Goncalves O.S."/>
            <person name="Santana M.F."/>
        </authorList>
    </citation>
    <scope>NUCLEOTIDE SEQUENCE</scope>
    <source>
        <strain evidence="5">ANTI</strain>
    </source>
</reference>
<accession>A0AAP4A3Z6</accession>
<dbReference type="Gene3D" id="1.10.10.10">
    <property type="entry name" value="Winged helix-like DNA-binding domain superfamily/Winged helix DNA-binding domain"/>
    <property type="match status" value="1"/>
</dbReference>
<keyword evidence="3" id="KW-0804">Transcription</keyword>
<dbReference type="Pfam" id="PF01638">
    <property type="entry name" value="HxlR"/>
    <property type="match status" value="1"/>
</dbReference>
<evidence type="ECO:0000313" key="6">
    <source>
        <dbReference type="Proteomes" id="UP001229409"/>
    </source>
</evidence>
<dbReference type="AlphaFoldDB" id="A0AAP4A3Z6"/>
<keyword evidence="1" id="KW-0805">Transcription regulation</keyword>
<proteinExistence type="predicted"/>
<evidence type="ECO:0000313" key="5">
    <source>
        <dbReference type="EMBL" id="MDH2332595.1"/>
    </source>
</evidence>
<name>A0AAP4A3Z6_PAEPO</name>
<dbReference type="PANTHER" id="PTHR33204:SF29">
    <property type="entry name" value="TRANSCRIPTIONAL REGULATOR"/>
    <property type="match status" value="1"/>
</dbReference>
<dbReference type="SUPFAM" id="SSF46785">
    <property type="entry name" value="Winged helix' DNA-binding domain"/>
    <property type="match status" value="1"/>
</dbReference>
<dbReference type="RefSeq" id="WP_076265139.1">
    <property type="nucleotide sequence ID" value="NZ_JARVWT010000007.1"/>
</dbReference>
<dbReference type="CDD" id="cd00090">
    <property type="entry name" value="HTH_ARSR"/>
    <property type="match status" value="1"/>
</dbReference>
<dbReference type="InterPro" id="IPR036390">
    <property type="entry name" value="WH_DNA-bd_sf"/>
</dbReference>
<dbReference type="InterPro" id="IPR011991">
    <property type="entry name" value="ArsR-like_HTH"/>
</dbReference>
<dbReference type="Proteomes" id="UP001229409">
    <property type="component" value="Unassembled WGS sequence"/>
</dbReference>
<evidence type="ECO:0000259" key="4">
    <source>
        <dbReference type="PROSITE" id="PS51118"/>
    </source>
</evidence>
<protein>
    <submittedName>
        <fullName evidence="5">Helix-turn-helix domain-containing protein</fullName>
    </submittedName>
</protein>
<dbReference type="GO" id="GO:0003677">
    <property type="term" value="F:DNA binding"/>
    <property type="evidence" value="ECO:0007669"/>
    <property type="project" value="UniProtKB-KW"/>
</dbReference>
<organism evidence="5 6">
    <name type="scientific">Paenibacillus polymyxa</name>
    <name type="common">Bacillus polymyxa</name>
    <dbReference type="NCBI Taxonomy" id="1406"/>
    <lineage>
        <taxon>Bacteria</taxon>
        <taxon>Bacillati</taxon>
        <taxon>Bacillota</taxon>
        <taxon>Bacilli</taxon>
        <taxon>Bacillales</taxon>
        <taxon>Paenibacillaceae</taxon>
        <taxon>Paenibacillus</taxon>
    </lineage>
</organism>
<dbReference type="InterPro" id="IPR002577">
    <property type="entry name" value="HTH_HxlR"/>
</dbReference>
<dbReference type="PANTHER" id="PTHR33204">
    <property type="entry name" value="TRANSCRIPTIONAL REGULATOR, MARR FAMILY"/>
    <property type="match status" value="1"/>
</dbReference>
<comment type="caution">
    <text evidence="5">The sequence shown here is derived from an EMBL/GenBank/DDBJ whole genome shotgun (WGS) entry which is preliminary data.</text>
</comment>
<evidence type="ECO:0000256" key="1">
    <source>
        <dbReference type="ARBA" id="ARBA00023015"/>
    </source>
</evidence>
<dbReference type="InterPro" id="IPR036388">
    <property type="entry name" value="WH-like_DNA-bd_sf"/>
</dbReference>
<evidence type="ECO:0000256" key="2">
    <source>
        <dbReference type="ARBA" id="ARBA00023125"/>
    </source>
</evidence>
<dbReference type="EMBL" id="JARVWT010000007">
    <property type="protein sequence ID" value="MDH2332595.1"/>
    <property type="molecule type" value="Genomic_DNA"/>
</dbReference>
<keyword evidence="2" id="KW-0238">DNA-binding</keyword>
<feature type="domain" description="HTH hxlR-type" evidence="4">
    <location>
        <begin position="11"/>
        <end position="109"/>
    </location>
</feature>
<evidence type="ECO:0000256" key="3">
    <source>
        <dbReference type="ARBA" id="ARBA00023163"/>
    </source>
</evidence>
<dbReference type="PROSITE" id="PS51118">
    <property type="entry name" value="HTH_HXLR"/>
    <property type="match status" value="1"/>
</dbReference>